<dbReference type="RefSeq" id="WP_011143443.1">
    <property type="nucleotide sequence ID" value="NC_005125.1"/>
</dbReference>
<accession>Q7NFS0</accession>
<keyword evidence="2" id="KW-1185">Reference proteome</keyword>
<dbReference type="SUPFAM" id="SSF56399">
    <property type="entry name" value="ADP-ribosylation"/>
    <property type="match status" value="1"/>
</dbReference>
<evidence type="ECO:0000313" key="2">
    <source>
        <dbReference type="Proteomes" id="UP000000557"/>
    </source>
</evidence>
<evidence type="ECO:0000313" key="1">
    <source>
        <dbReference type="EMBL" id="BAC91395.1"/>
    </source>
</evidence>
<dbReference type="AlphaFoldDB" id="Q7NFS0"/>
<gene>
    <name evidence="1" type="ordered locus">gll3454</name>
</gene>
<dbReference type="KEGG" id="gvi:gll3454"/>
<dbReference type="InParanoid" id="Q7NFS0"/>
<reference evidence="1 2" key="1">
    <citation type="journal article" date="2003" name="DNA Res.">
        <title>Complete genome structure of Gloeobacter violaceus PCC 7421, a cyanobacterium that lacks thylakoids.</title>
        <authorList>
            <person name="Nakamura Y."/>
            <person name="Kaneko T."/>
            <person name="Sato S."/>
            <person name="Mimuro M."/>
            <person name="Miyashita H."/>
            <person name="Tsuchiya T."/>
            <person name="Sasamoto S."/>
            <person name="Watanabe A."/>
            <person name="Kawashima K."/>
            <person name="Kishida Y."/>
            <person name="Kiyokawa C."/>
            <person name="Kohara M."/>
            <person name="Matsumoto M."/>
            <person name="Matsuno A."/>
            <person name="Nakazaki N."/>
            <person name="Shimpo S."/>
            <person name="Takeuchi C."/>
            <person name="Yamada M."/>
            <person name="Tabata S."/>
        </authorList>
    </citation>
    <scope>NUCLEOTIDE SEQUENCE [LARGE SCALE GENOMIC DNA]</scope>
    <source>
        <strain evidence="2">ATCC 29082 / PCC 7421</strain>
    </source>
</reference>
<proteinExistence type="predicted"/>
<reference evidence="1 2" key="2">
    <citation type="journal article" date="2003" name="DNA Res.">
        <title>Complete genome structure of Gloeobacter violaceus PCC 7421, a cyanobacterium that lacks thylakoids (supplement).</title>
        <authorList>
            <person name="Nakamura Y."/>
            <person name="Kaneko T."/>
            <person name="Sato S."/>
            <person name="Mimuro M."/>
            <person name="Miyashita H."/>
            <person name="Tsuchiya T."/>
            <person name="Sasamoto S."/>
            <person name="Watanabe A."/>
            <person name="Kawashima K."/>
            <person name="Kishida Y."/>
            <person name="Kiyokawa C."/>
            <person name="Kohara M."/>
            <person name="Matsumoto M."/>
            <person name="Matsuno A."/>
            <person name="Nakazaki N."/>
            <person name="Shimpo S."/>
            <person name="Takeuchi C."/>
            <person name="Yamada M."/>
            <person name="Tabata S."/>
        </authorList>
    </citation>
    <scope>NUCLEOTIDE SEQUENCE [LARGE SCALE GENOMIC DNA]</scope>
    <source>
        <strain evidence="2">ATCC 29082 / PCC 7421</strain>
    </source>
</reference>
<dbReference type="Proteomes" id="UP000000557">
    <property type="component" value="Chromosome"/>
</dbReference>
<sequence>MESQKVHSLNIIGYHGTSVTAAMSILGTGFRYSRNEYDWLGDGVYFFQDAPLRAREWATRRYGDDAAVIGSVIRLEGCIDLLDIGWVEVLTEAFEEYQVQQLQLRQPLPRQSTGARRLDRAVVNYVVDVLAEAGEIVRTVRSTFSEGRPIFPDSALLDRSHVQVVVRDMAVVEDVWLI</sequence>
<name>Q7NFS0_GLOVI</name>
<dbReference type="STRING" id="251221.gene:10760966"/>
<dbReference type="EMBL" id="BA000045">
    <property type="protein sequence ID" value="BAC91395.1"/>
    <property type="molecule type" value="Genomic_DNA"/>
</dbReference>
<dbReference type="OrthoDB" id="274805at2"/>
<organism evidence="1 2">
    <name type="scientific">Gloeobacter violaceus (strain ATCC 29082 / PCC 7421)</name>
    <dbReference type="NCBI Taxonomy" id="251221"/>
    <lineage>
        <taxon>Bacteria</taxon>
        <taxon>Bacillati</taxon>
        <taxon>Cyanobacteriota</taxon>
        <taxon>Cyanophyceae</taxon>
        <taxon>Gloeobacterales</taxon>
        <taxon>Gloeobacteraceae</taxon>
        <taxon>Gloeobacter</taxon>
    </lineage>
</organism>
<dbReference type="EnsemblBacteria" id="BAC91395">
    <property type="protein sequence ID" value="BAC91395"/>
    <property type="gene ID" value="BAC91395"/>
</dbReference>
<protein>
    <submittedName>
        <fullName evidence="1">Gll3454 protein</fullName>
    </submittedName>
</protein>
<dbReference type="Gene3D" id="3.90.175.10">
    <property type="entry name" value="Diphtheria Toxin, domain 1"/>
    <property type="match status" value="1"/>
</dbReference>
<dbReference type="HOGENOM" id="CLU_1324811_0_0_3"/>
<dbReference type="eggNOG" id="ENOG5031FT7">
    <property type="taxonomic scope" value="Bacteria"/>
</dbReference>